<dbReference type="PANTHER" id="PTHR47561:SF1">
    <property type="entry name" value="POLYSACCHARIDE DEACETYLASE FAMILY PROTEIN (AFU_ORTHOLOGUE AFUA_6G05030)"/>
    <property type="match status" value="1"/>
</dbReference>
<name>A0ABV3SZC1_9ACTN</name>
<evidence type="ECO:0000313" key="2">
    <source>
        <dbReference type="EMBL" id="MEX0427368.1"/>
    </source>
</evidence>
<dbReference type="InterPro" id="IPR011330">
    <property type="entry name" value="Glyco_hydro/deAcase_b/a-brl"/>
</dbReference>
<feature type="domain" description="NodB homology" evidence="1">
    <location>
        <begin position="35"/>
        <end position="258"/>
    </location>
</feature>
<comment type="caution">
    <text evidence="2">The sequence shown here is derived from an EMBL/GenBank/DDBJ whole genome shotgun (WGS) entry which is preliminary data.</text>
</comment>
<protein>
    <submittedName>
        <fullName evidence="2">Polysaccharide deacetylase</fullName>
    </submittedName>
</protein>
<dbReference type="SUPFAM" id="SSF88713">
    <property type="entry name" value="Glycoside hydrolase/deacetylase"/>
    <property type="match status" value="1"/>
</dbReference>
<dbReference type="Gene3D" id="3.20.20.370">
    <property type="entry name" value="Glycoside hydrolase/deacetylase"/>
    <property type="match status" value="1"/>
</dbReference>
<dbReference type="EMBL" id="JBFPJR010000009">
    <property type="protein sequence ID" value="MEX0427368.1"/>
    <property type="molecule type" value="Genomic_DNA"/>
</dbReference>
<evidence type="ECO:0000313" key="3">
    <source>
        <dbReference type="Proteomes" id="UP001556631"/>
    </source>
</evidence>
<keyword evidence="3" id="KW-1185">Reference proteome</keyword>
<accession>A0ABV3SZC1</accession>
<dbReference type="CDD" id="cd10938">
    <property type="entry name" value="CE4_HpPgdA_like"/>
    <property type="match status" value="1"/>
</dbReference>
<reference evidence="2 3" key="1">
    <citation type="submission" date="2024-07" db="EMBL/GenBank/DDBJ databases">
        <authorList>
            <person name="Lee S."/>
            <person name="Kang M."/>
        </authorList>
    </citation>
    <scope>NUCLEOTIDE SEQUENCE [LARGE SCALE GENOMIC DNA]</scope>
    <source>
        <strain evidence="2 3">DS6</strain>
    </source>
</reference>
<dbReference type="Pfam" id="PF01522">
    <property type="entry name" value="Polysacc_deac_1"/>
    <property type="match status" value="1"/>
</dbReference>
<dbReference type="InterPro" id="IPR002509">
    <property type="entry name" value="NODB_dom"/>
</dbReference>
<dbReference type="Proteomes" id="UP001556631">
    <property type="component" value="Unassembled WGS sequence"/>
</dbReference>
<dbReference type="PROSITE" id="PS51677">
    <property type="entry name" value="NODB"/>
    <property type="match status" value="1"/>
</dbReference>
<dbReference type="InterPro" id="IPR037950">
    <property type="entry name" value="PgdA-like"/>
</dbReference>
<evidence type="ECO:0000259" key="1">
    <source>
        <dbReference type="PROSITE" id="PS51677"/>
    </source>
</evidence>
<gene>
    <name evidence="2" type="ORF">AB3X52_07050</name>
</gene>
<dbReference type="RefSeq" id="WP_367992678.1">
    <property type="nucleotide sequence ID" value="NZ_JBFPJR010000009.1"/>
</dbReference>
<proteinExistence type="predicted"/>
<sequence length="306" mass="33654">MTFTWPDSMRAAAAFSFDVDAESCVLAHDPASSARMSLMTHQAYGPRVGVPRLLRVLERRGVTATFFVPGFTADTYPDMVRRIADGGHEIAHHGYLHEPMQGISAEQEASYLDRGLEALGRLGITPAGYRAPWWELNWHSADLLVERGFRYDSSLLDGDVPYRFTGESGRGSLVEIPVDWTLDDWEQYAFYPGWTGSGVIESPAKVHEMWLLEAEAQHAEGGCFVLTNHPFISGRPSKAVALERLIADVQAMDGMWVTTLAEIARHAETAVADVRSIARVEAPTGARGRAPLEAVDLEAVDLEAVD</sequence>
<dbReference type="PANTHER" id="PTHR47561">
    <property type="entry name" value="POLYSACCHARIDE DEACETYLASE FAMILY PROTEIN (AFU_ORTHOLOGUE AFUA_6G05030)"/>
    <property type="match status" value="1"/>
</dbReference>
<organism evidence="2 3">
    <name type="scientific">Nocardioides eburneus</name>
    <dbReference type="NCBI Taxonomy" id="3231482"/>
    <lineage>
        <taxon>Bacteria</taxon>
        <taxon>Bacillati</taxon>
        <taxon>Actinomycetota</taxon>
        <taxon>Actinomycetes</taxon>
        <taxon>Propionibacteriales</taxon>
        <taxon>Nocardioidaceae</taxon>
        <taxon>Nocardioides</taxon>
    </lineage>
</organism>